<proteinExistence type="predicted"/>
<evidence type="ECO:0000256" key="2">
    <source>
        <dbReference type="ARBA" id="ARBA00022574"/>
    </source>
</evidence>
<dbReference type="SUPFAM" id="SSF50978">
    <property type="entry name" value="WD40 repeat-like"/>
    <property type="match status" value="2"/>
</dbReference>
<organism evidence="7 8">
    <name type="scientific">Mortierella isabellina</name>
    <name type="common">Filamentous fungus</name>
    <name type="synonym">Umbelopsis isabellina</name>
    <dbReference type="NCBI Taxonomy" id="91625"/>
    <lineage>
        <taxon>Eukaryota</taxon>
        <taxon>Fungi</taxon>
        <taxon>Fungi incertae sedis</taxon>
        <taxon>Mucoromycota</taxon>
        <taxon>Mucoromycotina</taxon>
        <taxon>Umbelopsidomycetes</taxon>
        <taxon>Umbelopsidales</taxon>
        <taxon>Umbelopsidaceae</taxon>
        <taxon>Umbelopsis</taxon>
    </lineage>
</organism>
<dbReference type="PROSITE" id="PS00678">
    <property type="entry name" value="WD_REPEATS_1"/>
    <property type="match status" value="3"/>
</dbReference>
<dbReference type="Proteomes" id="UP000654370">
    <property type="component" value="Unassembled WGS sequence"/>
</dbReference>
<dbReference type="GO" id="GO:0000480">
    <property type="term" value="P:endonucleolytic cleavage in 5'-ETS of tricistronic rRNA transcript (SSU-rRNA, 5.8S rRNA, LSU-rRNA)"/>
    <property type="evidence" value="ECO:0007669"/>
    <property type="project" value="TreeGrafter"/>
</dbReference>
<evidence type="ECO:0000256" key="3">
    <source>
        <dbReference type="ARBA" id="ARBA00022737"/>
    </source>
</evidence>
<dbReference type="CDD" id="cd00200">
    <property type="entry name" value="WD40"/>
    <property type="match status" value="2"/>
</dbReference>
<keyword evidence="4" id="KW-0539">Nucleus</keyword>
<evidence type="ECO:0000313" key="7">
    <source>
        <dbReference type="EMBL" id="KAG2172830.1"/>
    </source>
</evidence>
<keyword evidence="8" id="KW-1185">Reference proteome</keyword>
<dbReference type="PRINTS" id="PR00320">
    <property type="entry name" value="GPROTEINBRPT"/>
</dbReference>
<dbReference type="GO" id="GO:0032040">
    <property type="term" value="C:small-subunit processome"/>
    <property type="evidence" value="ECO:0007669"/>
    <property type="project" value="InterPro"/>
</dbReference>
<evidence type="ECO:0000256" key="4">
    <source>
        <dbReference type="ARBA" id="ARBA00023242"/>
    </source>
</evidence>
<feature type="repeat" description="WD" evidence="5">
    <location>
        <begin position="63"/>
        <end position="104"/>
    </location>
</feature>
<dbReference type="GO" id="GO:0034511">
    <property type="term" value="F:U3 snoRNA binding"/>
    <property type="evidence" value="ECO:0007669"/>
    <property type="project" value="TreeGrafter"/>
</dbReference>
<dbReference type="InterPro" id="IPR020472">
    <property type="entry name" value="WD40_PAC1"/>
</dbReference>
<dbReference type="PROSITE" id="PS50082">
    <property type="entry name" value="WD_REPEATS_2"/>
    <property type="match status" value="10"/>
</dbReference>
<feature type="repeat" description="WD" evidence="5">
    <location>
        <begin position="105"/>
        <end position="146"/>
    </location>
</feature>
<evidence type="ECO:0000259" key="6">
    <source>
        <dbReference type="Pfam" id="PF08625"/>
    </source>
</evidence>
<dbReference type="PANTHER" id="PTHR19854:SF15">
    <property type="entry name" value="TRANSDUCIN BETA-LIKE PROTEIN 3"/>
    <property type="match status" value="1"/>
</dbReference>
<dbReference type="Pfam" id="PF00400">
    <property type="entry name" value="WD40"/>
    <property type="match status" value="10"/>
</dbReference>
<feature type="non-terminal residue" evidence="7">
    <location>
        <position position="1"/>
    </location>
</feature>
<dbReference type="PROSITE" id="PS50294">
    <property type="entry name" value="WD_REPEATS_REGION"/>
    <property type="match status" value="10"/>
</dbReference>
<dbReference type="Gene3D" id="2.130.10.10">
    <property type="entry name" value="YVTN repeat-like/Quinoprotein amine dehydrogenase"/>
    <property type="match status" value="3"/>
</dbReference>
<name>A0A8H7PFA4_MORIS</name>
<keyword evidence="3" id="KW-0677">Repeat</keyword>
<sequence>IHCLLIRLAEHIRLHSFKSVQTIESIYTGGKVALTNDEQWLITSIGEDIDVTEFDTGKKIYRLKGDTEVVTTFAVKPDGKHLVSASRSMVMKTWDLSTGQITRSYKAHEAPIIVMDIDRTSTLVATGSADSTVKVWDIDKGYCTHNFRGHGGVVSAVKFHPSKDRWTLVSGADDCQIRVWDLKSSKCLAVLDSHVSVIRGLDFSADGHTLISGSRDKVVNIWDMKSHSLKSTYPVYETLETVGSITPQADLTCYGSKFQKAELFYTAGDKGVIRLWSMNTGELVAEQVPEKNSKHTITDVIYAKSSQGLAAITNDQNILLYSISESLRRVKQIVGYNDEIVDVRFIGENDDHLAVATNSEQIRVFNVNSQDCDLIYGHSDIVICLERSKDGSVLVSGSKDKTARLWCIDLEAEDYEQRYLCAGVCVGHTEAIGAIGFAQKSKNFMITGSQDRTVKYWNLKDIDFENPSEDHKPRALYTHQAHDKDINSICVTPNDKLFATGSQDKTAKVWNVETGALVGTFKGHKRGVWCVQFSPVDQVLATSSGDKTIKIWSLKDMTCLKTFEGHTNSILKVAFLTAGMQLISSGSDGLVKLWTIKTNECVTTLDNHEDKIWGLTVRGDERMVVSGGADSVVNFWEDVTVEEQEKEAKEKEELILREQDLQNYLLKKDYLNAILLAMSLEQPFRLLNLFDTVLNERPDGDTSITGSAAIDKILQDMTPEQINKLLGYIRDWNTNAKRSRVAQTILNALLTLHSSDELVELSNAKEIIDGLLPYTERHYQRIDDLLTQSFIVDYTLHAMDMANPVGKETMEVNGFNHD</sequence>
<dbReference type="FunFam" id="2.130.10.10:FF:000230">
    <property type="entry name" value="Transducin beta-like protein 3"/>
    <property type="match status" value="1"/>
</dbReference>
<feature type="repeat" description="WD" evidence="5">
    <location>
        <begin position="375"/>
        <end position="406"/>
    </location>
</feature>
<dbReference type="SMART" id="SM00320">
    <property type="entry name" value="WD40"/>
    <property type="match status" value="13"/>
</dbReference>
<feature type="repeat" description="WD" evidence="5">
    <location>
        <begin position="191"/>
        <end position="232"/>
    </location>
</feature>
<feature type="repeat" description="WD" evidence="5">
    <location>
        <begin position="521"/>
        <end position="562"/>
    </location>
</feature>
<evidence type="ECO:0000256" key="5">
    <source>
        <dbReference type="PROSITE-ProRule" id="PRU00221"/>
    </source>
</evidence>
<dbReference type="AlphaFoldDB" id="A0A8H7PFA4"/>
<dbReference type="InterPro" id="IPR013934">
    <property type="entry name" value="Utp13_C"/>
</dbReference>
<feature type="repeat" description="WD" evidence="5">
    <location>
        <begin position="479"/>
        <end position="520"/>
    </location>
</feature>
<dbReference type="Pfam" id="PF08625">
    <property type="entry name" value="Utp13"/>
    <property type="match status" value="1"/>
</dbReference>
<reference evidence="7" key="1">
    <citation type="submission" date="2020-12" db="EMBL/GenBank/DDBJ databases">
        <title>Metabolic potential, ecology and presence of endohyphal bacteria is reflected in genomic diversity of Mucoromycotina.</title>
        <authorList>
            <person name="Muszewska A."/>
            <person name="Okrasinska A."/>
            <person name="Steczkiewicz K."/>
            <person name="Drgas O."/>
            <person name="Orlowska M."/>
            <person name="Perlinska-Lenart U."/>
            <person name="Aleksandrzak-Piekarczyk T."/>
            <person name="Szatraj K."/>
            <person name="Zielenkiewicz U."/>
            <person name="Pilsyk S."/>
            <person name="Malc E."/>
            <person name="Mieczkowski P."/>
            <person name="Kruszewska J.S."/>
            <person name="Biernat P."/>
            <person name="Pawlowska J."/>
        </authorList>
    </citation>
    <scope>NUCLEOTIDE SEQUENCE</scope>
    <source>
        <strain evidence="7">WA0000067209</strain>
    </source>
</reference>
<evidence type="ECO:0000256" key="1">
    <source>
        <dbReference type="ARBA" id="ARBA00004604"/>
    </source>
</evidence>
<feature type="repeat" description="WD" evidence="5">
    <location>
        <begin position="425"/>
        <end position="460"/>
    </location>
</feature>
<feature type="repeat" description="WD" evidence="5">
    <location>
        <begin position="147"/>
        <end position="190"/>
    </location>
</feature>
<dbReference type="InterPro" id="IPR001680">
    <property type="entry name" value="WD40_rpt"/>
</dbReference>
<dbReference type="EMBL" id="JAEPQZ010000016">
    <property type="protein sequence ID" value="KAG2172830.1"/>
    <property type="molecule type" value="Genomic_DNA"/>
</dbReference>
<dbReference type="InterPro" id="IPR036322">
    <property type="entry name" value="WD40_repeat_dom_sf"/>
</dbReference>
<keyword evidence="2 5" id="KW-0853">WD repeat</keyword>
<dbReference type="OrthoDB" id="5414888at2759"/>
<feature type="repeat" description="WD" evidence="5">
    <location>
        <begin position="605"/>
        <end position="637"/>
    </location>
</feature>
<protein>
    <recommendedName>
        <fullName evidence="6">U3 small nucleolar RNA-associated protein 13 C-terminal domain-containing protein</fullName>
    </recommendedName>
</protein>
<accession>A0A8H7PFA4</accession>
<feature type="domain" description="U3 small nucleolar RNA-associated protein 13 C-terminal" evidence="6">
    <location>
        <begin position="658"/>
        <end position="799"/>
    </location>
</feature>
<dbReference type="PANTHER" id="PTHR19854">
    <property type="entry name" value="TRANSDUCIN BETA-LIKE 3"/>
    <property type="match status" value="1"/>
</dbReference>
<gene>
    <name evidence="7" type="ORF">INT43_000180</name>
</gene>
<comment type="subcellular location">
    <subcellularLocation>
        <location evidence="1">Nucleus</location>
        <location evidence="1">Nucleolus</location>
    </subcellularLocation>
</comment>
<feature type="repeat" description="WD" evidence="5">
    <location>
        <begin position="563"/>
        <end position="604"/>
    </location>
</feature>
<dbReference type="InterPro" id="IPR019775">
    <property type="entry name" value="WD40_repeat_CS"/>
</dbReference>
<comment type="caution">
    <text evidence="7">The sequence shown here is derived from an EMBL/GenBank/DDBJ whole genome shotgun (WGS) entry which is preliminary data.</text>
</comment>
<dbReference type="GO" id="GO:0000472">
    <property type="term" value="P:endonucleolytic cleavage to generate mature 5'-end of SSU-rRNA from (SSU-rRNA, 5.8S rRNA, LSU-rRNA)"/>
    <property type="evidence" value="ECO:0007669"/>
    <property type="project" value="TreeGrafter"/>
</dbReference>
<dbReference type="InterPro" id="IPR015943">
    <property type="entry name" value="WD40/YVTN_repeat-like_dom_sf"/>
</dbReference>
<dbReference type="GO" id="GO:0030686">
    <property type="term" value="C:90S preribosome"/>
    <property type="evidence" value="ECO:0007669"/>
    <property type="project" value="TreeGrafter"/>
</dbReference>
<evidence type="ECO:0000313" key="8">
    <source>
        <dbReference type="Proteomes" id="UP000654370"/>
    </source>
</evidence>